<keyword evidence="1" id="KW-0472">Membrane</keyword>
<dbReference type="KEGG" id="bvr:BVIR_846"/>
<dbReference type="InterPro" id="IPR011969">
    <property type="entry name" value="Clan_AA_Asp_peptidase_C"/>
</dbReference>
<dbReference type="RefSeq" id="WP_082416667.1">
    <property type="nucleotide sequence ID" value="NZ_AP014854.2"/>
</dbReference>
<dbReference type="EMBL" id="AP014854">
    <property type="protein sequence ID" value="BAR98069.1"/>
    <property type="molecule type" value="Genomic_DNA"/>
</dbReference>
<dbReference type="Gene3D" id="2.40.70.10">
    <property type="entry name" value="Acid Proteases"/>
    <property type="match status" value="1"/>
</dbReference>
<dbReference type="NCBIfam" id="TIGR02281">
    <property type="entry name" value="clan_AA_DTGA"/>
    <property type="match status" value="1"/>
</dbReference>
<keyword evidence="1" id="KW-1133">Transmembrane helix</keyword>
<reference evidence="2" key="1">
    <citation type="journal article" date="2015" name="Genome Announc.">
        <title>Complete Genome Sequence of the Bacteriochlorophyll b-Producing Photosynthetic Bacterium Blastochloris viridis.</title>
        <authorList>
            <person name="Tsukatani Y."/>
            <person name="Hirose Y."/>
            <person name="Harada J."/>
            <person name="Misawa N."/>
            <person name="Mori K."/>
            <person name="Inoue K."/>
            <person name="Tamiaki H."/>
        </authorList>
    </citation>
    <scope>NUCLEOTIDE SEQUENCE [LARGE SCALE GENOMIC DNA]</scope>
    <source>
        <strain evidence="2">DSM 133</strain>
    </source>
</reference>
<evidence type="ECO:0000313" key="2">
    <source>
        <dbReference type="EMBL" id="BAR98069.1"/>
    </source>
</evidence>
<proteinExistence type="predicted"/>
<evidence type="ECO:0000256" key="1">
    <source>
        <dbReference type="SAM" id="Phobius"/>
    </source>
</evidence>
<dbReference type="AlphaFoldDB" id="A0A182CY18"/>
<dbReference type="InterPro" id="IPR021109">
    <property type="entry name" value="Peptidase_aspartic_dom_sf"/>
</dbReference>
<dbReference type="InterPro" id="IPR034122">
    <property type="entry name" value="Retropepsin-like_bacterial"/>
</dbReference>
<feature type="transmembrane region" description="Helical" evidence="1">
    <location>
        <begin position="41"/>
        <end position="59"/>
    </location>
</feature>
<dbReference type="SUPFAM" id="SSF50630">
    <property type="entry name" value="Acid proteases"/>
    <property type="match status" value="1"/>
</dbReference>
<organism evidence="2">
    <name type="scientific">Blastochloris viridis</name>
    <name type="common">Rhodopseudomonas viridis</name>
    <dbReference type="NCBI Taxonomy" id="1079"/>
    <lineage>
        <taxon>Bacteria</taxon>
        <taxon>Pseudomonadati</taxon>
        <taxon>Pseudomonadota</taxon>
        <taxon>Alphaproteobacteria</taxon>
        <taxon>Hyphomicrobiales</taxon>
        <taxon>Blastochloridaceae</taxon>
        <taxon>Blastochloris</taxon>
    </lineage>
</organism>
<sequence>MTAARPLAVLVAAVAALILAFGARNQVGEIGGVPFTEIADVTWRASLVVAIGALVFLIYRGQLIDALRTILVWVGLASVIAFAYNYRADLLGLGHRVVGWTLPSTLTGNPGEAPQVELTRTRSGDFTVRADVNGRRVPMIVDTGATAVVLTVDAAKAAGLPLDFLRYDVVVETANGRTKAASIVIEKLTVGDIVARRVPALVAESGNSLKTSLLGMTFLNRLDSYEVRGDRLVLRGRPSS</sequence>
<feature type="transmembrane region" description="Helical" evidence="1">
    <location>
        <begin position="66"/>
        <end position="86"/>
    </location>
</feature>
<name>A0A182CY18_BLAVI</name>
<dbReference type="CDD" id="cd05483">
    <property type="entry name" value="retropepsin_like_bacteria"/>
    <property type="match status" value="1"/>
</dbReference>
<gene>
    <name evidence="2" type="ORF">BV133_476</name>
</gene>
<dbReference type="Pfam" id="PF13975">
    <property type="entry name" value="gag-asp_proteas"/>
    <property type="match status" value="1"/>
</dbReference>
<protein>
    <submittedName>
        <fullName evidence="2">CblY protein</fullName>
    </submittedName>
</protein>
<keyword evidence="1" id="KW-0812">Transmembrane</keyword>
<accession>A0A182CY18</accession>